<dbReference type="InterPro" id="IPR029065">
    <property type="entry name" value="Enolase_C-like"/>
</dbReference>
<dbReference type="Pfam" id="PF13378">
    <property type="entry name" value="MR_MLE_C"/>
    <property type="match status" value="1"/>
</dbReference>
<evidence type="ECO:0000256" key="6">
    <source>
        <dbReference type="PIRSR" id="PIRSR634603-3"/>
    </source>
</evidence>
<comment type="cofactor">
    <cofactor evidence="6 7">
        <name>Mg(2+)</name>
        <dbReference type="ChEBI" id="CHEBI:18420"/>
    </cofactor>
    <text evidence="6 7">Binds 1 Mg(2+) ion per subunit.</text>
</comment>
<evidence type="ECO:0000256" key="1">
    <source>
        <dbReference type="ARBA" id="ARBA00008031"/>
    </source>
</evidence>
<feature type="active site" description="Proton acceptor; specific for (R)-substrate epimerization" evidence="5">
    <location>
        <position position="160"/>
    </location>
</feature>
<dbReference type="InterPro" id="IPR036849">
    <property type="entry name" value="Enolase-like_C_sf"/>
</dbReference>
<keyword evidence="4 7" id="KW-0413">Isomerase</keyword>
<comment type="similarity">
    <text evidence="1 7">Belongs to the mandelate racemase/muconate lactonizing enzyme family.</text>
</comment>
<evidence type="ECO:0000256" key="3">
    <source>
        <dbReference type="ARBA" id="ARBA00022842"/>
    </source>
</evidence>
<evidence type="ECO:0000313" key="10">
    <source>
        <dbReference type="Proteomes" id="UP000297739"/>
    </source>
</evidence>
<dbReference type="RefSeq" id="WP_135497369.1">
    <property type="nucleotide sequence ID" value="NZ_SRLD01000014.1"/>
</dbReference>
<dbReference type="GO" id="GO:0000287">
    <property type="term" value="F:magnesium ion binding"/>
    <property type="evidence" value="ECO:0007669"/>
    <property type="project" value="UniProtKB-ARBA"/>
</dbReference>
<keyword evidence="2 6" id="KW-0479">Metal-binding</keyword>
<evidence type="ECO:0000259" key="8">
    <source>
        <dbReference type="SMART" id="SM00922"/>
    </source>
</evidence>
<evidence type="ECO:0000256" key="4">
    <source>
        <dbReference type="ARBA" id="ARBA00023235"/>
    </source>
</evidence>
<dbReference type="OrthoDB" id="9775391at2"/>
<feature type="binding site" evidence="6">
    <location>
        <position position="240"/>
    </location>
    <ligand>
        <name>Mg(2+)</name>
        <dbReference type="ChEBI" id="CHEBI:18420"/>
    </ligand>
</feature>
<feature type="domain" description="Mandelate racemase/muconate lactonizing enzyme C-terminal" evidence="8">
    <location>
        <begin position="139"/>
        <end position="236"/>
    </location>
</feature>
<dbReference type="SUPFAM" id="SSF54826">
    <property type="entry name" value="Enolase N-terminal domain-like"/>
    <property type="match status" value="1"/>
</dbReference>
<evidence type="ECO:0000256" key="7">
    <source>
        <dbReference type="RuleBase" id="RU366006"/>
    </source>
</evidence>
<evidence type="ECO:0000256" key="5">
    <source>
        <dbReference type="PIRSR" id="PIRSR634603-1"/>
    </source>
</evidence>
<reference evidence="9 10" key="1">
    <citation type="submission" date="2019-04" db="EMBL/GenBank/DDBJ databases">
        <authorList>
            <person name="Feng G."/>
            <person name="Zhang J."/>
            <person name="Zhu H."/>
        </authorList>
    </citation>
    <scope>NUCLEOTIDE SEQUENCE [LARGE SCALE GENOMIC DNA]</scope>
    <source>
        <strain evidence="9 10">JCM 17223</strain>
    </source>
</reference>
<dbReference type="EMBL" id="SRLD01000014">
    <property type="protein sequence ID" value="TGE16811.1"/>
    <property type="molecule type" value="Genomic_DNA"/>
</dbReference>
<dbReference type="InterPro" id="IPR029017">
    <property type="entry name" value="Enolase-like_N"/>
</dbReference>
<feature type="binding site" evidence="6">
    <location>
        <position position="185"/>
    </location>
    <ligand>
        <name>Mg(2+)</name>
        <dbReference type="ChEBI" id="CHEBI:18420"/>
    </ligand>
</feature>
<dbReference type="Proteomes" id="UP000297739">
    <property type="component" value="Unassembled WGS sequence"/>
</dbReference>
<feature type="active site" description="Proton acceptor; specific for (S)-substrate epimerization" evidence="5">
    <location>
        <position position="262"/>
    </location>
</feature>
<dbReference type="PANTHER" id="PTHR48073">
    <property type="entry name" value="O-SUCCINYLBENZOATE SYNTHASE-RELATED"/>
    <property type="match status" value="1"/>
</dbReference>
<evidence type="ECO:0000256" key="2">
    <source>
        <dbReference type="ARBA" id="ARBA00022723"/>
    </source>
</evidence>
<dbReference type="SMART" id="SM00922">
    <property type="entry name" value="MR_MLE"/>
    <property type="match status" value="1"/>
</dbReference>
<name>A0A4Z0PM55_9BACT</name>
<gene>
    <name evidence="9" type="ORF">E5J99_08865</name>
</gene>
<dbReference type="GO" id="GO:0016855">
    <property type="term" value="F:racemase and epimerase activity, acting on amino acids and derivatives"/>
    <property type="evidence" value="ECO:0007669"/>
    <property type="project" value="UniProtKB-UniRule"/>
</dbReference>
<proteinExistence type="inferred from homology"/>
<dbReference type="PANTHER" id="PTHR48073:SF2">
    <property type="entry name" value="O-SUCCINYLBENZOATE SYNTHASE"/>
    <property type="match status" value="1"/>
</dbReference>
<dbReference type="CDD" id="cd03319">
    <property type="entry name" value="L-Ala-DL-Glu_epimerase"/>
    <property type="match status" value="1"/>
</dbReference>
<organism evidence="9 10">
    <name type="scientific">Hymenobacter elongatus</name>
    <dbReference type="NCBI Taxonomy" id="877208"/>
    <lineage>
        <taxon>Bacteria</taxon>
        <taxon>Pseudomonadati</taxon>
        <taxon>Bacteroidota</taxon>
        <taxon>Cytophagia</taxon>
        <taxon>Cytophagales</taxon>
        <taxon>Hymenobacteraceae</taxon>
        <taxon>Hymenobacter</taxon>
    </lineage>
</organism>
<keyword evidence="3 6" id="KW-0460">Magnesium</keyword>
<evidence type="ECO:0000313" key="9">
    <source>
        <dbReference type="EMBL" id="TGE16811.1"/>
    </source>
</evidence>
<dbReference type="AlphaFoldDB" id="A0A4Z0PM55"/>
<dbReference type="SUPFAM" id="SSF51604">
    <property type="entry name" value="Enolase C-terminal domain-like"/>
    <property type="match status" value="1"/>
</dbReference>
<dbReference type="EC" id="5.1.1.-" evidence="7"/>
<accession>A0A4Z0PM55</accession>
<comment type="caution">
    <text evidence="9">The sequence shown here is derived from an EMBL/GenBank/DDBJ whole genome shotgun (WGS) entry which is preliminary data.</text>
</comment>
<dbReference type="InterPro" id="IPR013342">
    <property type="entry name" value="Mandelate_racemase_C"/>
</dbReference>
<sequence>MPLTWTLTAHELPLRYTWKIARNASTTKTNLLVSVGEGAAGPTGWGEAAPNVRYGETPEKLTAEFDALLKAGLATFSTLPALEEFLDAQAPAHALRFALESALVHYEASRTGQSVAAWLGVPAPARRVPTAFSLPIMEPGAVAGFVASQQMSRFPLLKIKVNQESGYDLLRAITQVLPGRELLVDGNEAWADADSLLQFLERIQTLPALRVRLLEQPLPAACPADYRYLRGRSPYPVFADESVTDTADFTAIAQQFHGVNMKLMKAGGYRNGIRLLAQTRAHGLQTMLGCMVETSLGIWSALQLSSLADVCDLDGFLIVRDEPFGLVQEENGLLTALPVAWTVTRPVAG</sequence>
<dbReference type="Gene3D" id="3.20.20.120">
    <property type="entry name" value="Enolase-like C-terminal domain"/>
    <property type="match status" value="1"/>
</dbReference>
<feature type="binding site" evidence="6">
    <location>
        <position position="215"/>
    </location>
    <ligand>
        <name>Mg(2+)</name>
        <dbReference type="ChEBI" id="CHEBI:18420"/>
    </ligand>
</feature>
<keyword evidence="10" id="KW-1185">Reference proteome</keyword>
<dbReference type="Gene3D" id="3.30.390.10">
    <property type="entry name" value="Enolase-like, N-terminal domain"/>
    <property type="match status" value="1"/>
</dbReference>
<protein>
    <recommendedName>
        <fullName evidence="7">Dipeptide epimerase</fullName>
        <ecNumber evidence="7">5.1.1.-</ecNumber>
    </recommendedName>
</protein>
<dbReference type="InterPro" id="IPR034603">
    <property type="entry name" value="Dipeptide_epimerase"/>
</dbReference>